<keyword evidence="3 6" id="KW-1133">Transmembrane helix</keyword>
<comment type="subcellular location">
    <subcellularLocation>
        <location evidence="1">Membrane</location>
        <topology evidence="1">Multi-pass membrane protein</topology>
    </subcellularLocation>
</comment>
<dbReference type="GO" id="GO:0016020">
    <property type="term" value="C:membrane"/>
    <property type="evidence" value="ECO:0007669"/>
    <property type="project" value="UniProtKB-SubCell"/>
</dbReference>
<sequence length="391" mass="43088">MSQPPTCGTQTMATPTSTSASTASVTSSESLPSCTTAVPGKYGHVPIDACNSYYAFDPSFGGNVAFAVLFGMSFVAHIAQAILYRKRFCWVLCVGASWELIAFILRSLGARDQQQIGYQIGGQLLFLLAPLWINAFAYMLSARLVYFVLPDQRVFRIKATALTKIFVTMDVVCFLVQGAGGAMMSNTEVASDDSILRTGKQVYMIGCGLQLAFIIVFCGLMGRFYVKMRRAQRFNLNLKRIGAMVLVMFVVLVLIIIRIIFRLVEFGPGANMDNPILTNENYAFGLDALPMVLALVLLNAVHPGIVLRGDNSEFPRLSRQEKKQVKLERKAAKRESKLAKKAAREQQKKEKAAGLEVDSDEGDYVAMEERPLAADEYDSDDRTGARGSRHV</sequence>
<feature type="transmembrane region" description="Helical" evidence="6">
    <location>
        <begin position="161"/>
        <end position="182"/>
    </location>
</feature>
<organism evidence="7 8">
    <name type="scientific">Colletotrichum lupini</name>
    <dbReference type="NCBI Taxonomy" id="145971"/>
    <lineage>
        <taxon>Eukaryota</taxon>
        <taxon>Fungi</taxon>
        <taxon>Dikarya</taxon>
        <taxon>Ascomycota</taxon>
        <taxon>Pezizomycotina</taxon>
        <taxon>Sordariomycetes</taxon>
        <taxon>Hypocreomycetidae</taxon>
        <taxon>Glomerellales</taxon>
        <taxon>Glomerellaceae</taxon>
        <taxon>Colletotrichum</taxon>
        <taxon>Colletotrichum acutatum species complex</taxon>
    </lineage>
</organism>
<gene>
    <name evidence="7" type="ORF">CLUP02_18167</name>
</gene>
<evidence type="ECO:0000256" key="3">
    <source>
        <dbReference type="ARBA" id="ARBA00022989"/>
    </source>
</evidence>
<evidence type="ECO:0000313" key="7">
    <source>
        <dbReference type="EMBL" id="UQC76653.1"/>
    </source>
</evidence>
<feature type="transmembrane region" description="Helical" evidence="6">
    <location>
        <begin position="125"/>
        <end position="149"/>
    </location>
</feature>
<feature type="transmembrane region" description="Helical" evidence="6">
    <location>
        <begin position="281"/>
        <end position="301"/>
    </location>
</feature>
<keyword evidence="2 6" id="KW-0812">Transmembrane</keyword>
<dbReference type="GeneID" id="73352080"/>
<feature type="region of interest" description="Disordered" evidence="5">
    <location>
        <begin position="1"/>
        <end position="31"/>
    </location>
</feature>
<dbReference type="KEGG" id="clup:CLUP02_18167"/>
<evidence type="ECO:0000256" key="4">
    <source>
        <dbReference type="ARBA" id="ARBA00023136"/>
    </source>
</evidence>
<dbReference type="Proteomes" id="UP000830671">
    <property type="component" value="Chromosome 10"/>
</dbReference>
<feature type="region of interest" description="Disordered" evidence="5">
    <location>
        <begin position="318"/>
        <end position="391"/>
    </location>
</feature>
<dbReference type="InterPro" id="IPR007568">
    <property type="entry name" value="RTA1"/>
</dbReference>
<evidence type="ECO:0000256" key="6">
    <source>
        <dbReference type="SAM" id="Phobius"/>
    </source>
</evidence>
<keyword evidence="8" id="KW-1185">Reference proteome</keyword>
<evidence type="ECO:0000256" key="1">
    <source>
        <dbReference type="ARBA" id="ARBA00004141"/>
    </source>
</evidence>
<accession>A0A9Q8SGG2</accession>
<evidence type="ECO:0000313" key="8">
    <source>
        <dbReference type="Proteomes" id="UP000830671"/>
    </source>
</evidence>
<dbReference type="PANTHER" id="PTHR31465">
    <property type="entry name" value="PROTEIN RTA1-RELATED"/>
    <property type="match status" value="1"/>
</dbReference>
<reference evidence="7" key="1">
    <citation type="journal article" date="2021" name="Mol. Plant Microbe Interact.">
        <title>Complete Genome Sequence of the Plant-Pathogenic Fungus Colletotrichum lupini.</title>
        <authorList>
            <person name="Baroncelli R."/>
            <person name="Pensec F."/>
            <person name="Da Lio D."/>
            <person name="Boufleur T."/>
            <person name="Vicente I."/>
            <person name="Sarrocco S."/>
            <person name="Picot A."/>
            <person name="Baraldi E."/>
            <person name="Sukno S."/>
            <person name="Thon M."/>
            <person name="Le Floch G."/>
        </authorList>
    </citation>
    <scope>NUCLEOTIDE SEQUENCE</scope>
    <source>
        <strain evidence="7">IMI 504893</strain>
    </source>
</reference>
<dbReference type="PANTHER" id="PTHR31465:SF15">
    <property type="entry name" value="LIPID TRANSPORTER ATNI-RELATED"/>
    <property type="match status" value="1"/>
</dbReference>
<feature type="transmembrane region" description="Helical" evidence="6">
    <location>
        <begin position="202"/>
        <end position="220"/>
    </location>
</feature>
<dbReference type="RefSeq" id="XP_049138294.1">
    <property type="nucleotide sequence ID" value="XM_049297070.1"/>
</dbReference>
<dbReference type="EMBL" id="CP019472">
    <property type="protein sequence ID" value="UQC76653.1"/>
    <property type="molecule type" value="Genomic_DNA"/>
</dbReference>
<proteinExistence type="predicted"/>
<feature type="compositionally biased region" description="Basic and acidic residues" evidence="5">
    <location>
        <begin position="318"/>
        <end position="353"/>
    </location>
</feature>
<name>A0A9Q8SGG2_9PEZI</name>
<evidence type="ECO:0000256" key="5">
    <source>
        <dbReference type="SAM" id="MobiDB-lite"/>
    </source>
</evidence>
<feature type="transmembrane region" description="Helical" evidence="6">
    <location>
        <begin position="241"/>
        <end position="261"/>
    </location>
</feature>
<feature type="transmembrane region" description="Helical" evidence="6">
    <location>
        <begin position="88"/>
        <end position="105"/>
    </location>
</feature>
<protein>
    <submittedName>
        <fullName evidence="7">RTA1 domain-containing protein</fullName>
    </submittedName>
</protein>
<keyword evidence="4 6" id="KW-0472">Membrane</keyword>
<feature type="compositionally biased region" description="Low complexity" evidence="5">
    <location>
        <begin position="9"/>
        <end position="30"/>
    </location>
</feature>
<dbReference type="Pfam" id="PF04479">
    <property type="entry name" value="RTA1"/>
    <property type="match status" value="1"/>
</dbReference>
<evidence type="ECO:0000256" key="2">
    <source>
        <dbReference type="ARBA" id="ARBA00022692"/>
    </source>
</evidence>
<feature type="transmembrane region" description="Helical" evidence="6">
    <location>
        <begin position="64"/>
        <end position="83"/>
    </location>
</feature>
<dbReference type="AlphaFoldDB" id="A0A9Q8SGG2"/>